<sequence>MAAAETVWQQQQHVGRTRRRSLLPHPGRTQDAEAEQTDRQAPHTAQPPRTALPSGRGGDDDGRRSLADDPARHARRAAIIHDQNTTDSMPQNSPPDATRPRRCTSRGSMRLRVHFDMRRTLPIPSPALHDDASPPLSLPGSAHRLDRFLAPAGTTRSRALISSRRKMESQLHVELAHPLSSPSSTALFACNVNQDHVVRAHTVFPYHTFVRKLGDRSIRHHRRPTTHRASEATWG</sequence>
<feature type="compositionally biased region" description="Basic and acidic residues" evidence="1">
    <location>
        <begin position="57"/>
        <end position="72"/>
    </location>
</feature>
<evidence type="ECO:0000313" key="3">
    <source>
        <dbReference type="Proteomes" id="UP000799537"/>
    </source>
</evidence>
<feature type="region of interest" description="Disordered" evidence="1">
    <location>
        <begin position="1"/>
        <end position="107"/>
    </location>
</feature>
<gene>
    <name evidence="2" type="ORF">M409DRAFT_52424</name>
</gene>
<dbReference type="EMBL" id="ML993588">
    <property type="protein sequence ID" value="KAF2169138.1"/>
    <property type="molecule type" value="Genomic_DNA"/>
</dbReference>
<name>A0A6A6CSH7_ZASCE</name>
<organism evidence="2 3">
    <name type="scientific">Zasmidium cellare ATCC 36951</name>
    <dbReference type="NCBI Taxonomy" id="1080233"/>
    <lineage>
        <taxon>Eukaryota</taxon>
        <taxon>Fungi</taxon>
        <taxon>Dikarya</taxon>
        <taxon>Ascomycota</taxon>
        <taxon>Pezizomycotina</taxon>
        <taxon>Dothideomycetes</taxon>
        <taxon>Dothideomycetidae</taxon>
        <taxon>Mycosphaerellales</taxon>
        <taxon>Mycosphaerellaceae</taxon>
        <taxon>Zasmidium</taxon>
    </lineage>
</organism>
<accession>A0A6A6CSH7</accession>
<feature type="compositionally biased region" description="Basic and acidic residues" evidence="1">
    <location>
        <begin position="28"/>
        <end position="41"/>
    </location>
</feature>
<protein>
    <submittedName>
        <fullName evidence="2">Uncharacterized protein</fullName>
    </submittedName>
</protein>
<feature type="compositionally biased region" description="Polar residues" evidence="1">
    <location>
        <begin position="83"/>
        <end position="95"/>
    </location>
</feature>
<dbReference type="Proteomes" id="UP000799537">
    <property type="component" value="Unassembled WGS sequence"/>
</dbReference>
<evidence type="ECO:0000256" key="1">
    <source>
        <dbReference type="SAM" id="MobiDB-lite"/>
    </source>
</evidence>
<proteinExistence type="predicted"/>
<dbReference type="GeneID" id="54565346"/>
<reference evidence="2" key="1">
    <citation type="journal article" date="2020" name="Stud. Mycol.">
        <title>101 Dothideomycetes genomes: a test case for predicting lifestyles and emergence of pathogens.</title>
        <authorList>
            <person name="Haridas S."/>
            <person name="Albert R."/>
            <person name="Binder M."/>
            <person name="Bloem J."/>
            <person name="Labutti K."/>
            <person name="Salamov A."/>
            <person name="Andreopoulos B."/>
            <person name="Baker S."/>
            <person name="Barry K."/>
            <person name="Bills G."/>
            <person name="Bluhm B."/>
            <person name="Cannon C."/>
            <person name="Castanera R."/>
            <person name="Culley D."/>
            <person name="Daum C."/>
            <person name="Ezra D."/>
            <person name="Gonzalez J."/>
            <person name="Henrissat B."/>
            <person name="Kuo A."/>
            <person name="Liang C."/>
            <person name="Lipzen A."/>
            <person name="Lutzoni F."/>
            <person name="Magnuson J."/>
            <person name="Mondo S."/>
            <person name="Nolan M."/>
            <person name="Ohm R."/>
            <person name="Pangilinan J."/>
            <person name="Park H.-J."/>
            <person name="Ramirez L."/>
            <person name="Alfaro M."/>
            <person name="Sun H."/>
            <person name="Tritt A."/>
            <person name="Yoshinaga Y."/>
            <person name="Zwiers L.-H."/>
            <person name="Turgeon B."/>
            <person name="Goodwin S."/>
            <person name="Spatafora J."/>
            <person name="Crous P."/>
            <person name="Grigoriev I."/>
        </authorList>
    </citation>
    <scope>NUCLEOTIDE SEQUENCE</scope>
    <source>
        <strain evidence="2">ATCC 36951</strain>
    </source>
</reference>
<evidence type="ECO:0000313" key="2">
    <source>
        <dbReference type="EMBL" id="KAF2169138.1"/>
    </source>
</evidence>
<keyword evidence="3" id="KW-1185">Reference proteome</keyword>
<dbReference type="AlphaFoldDB" id="A0A6A6CSH7"/>
<dbReference type="RefSeq" id="XP_033670027.1">
    <property type="nucleotide sequence ID" value="XM_033812074.1"/>
</dbReference>